<gene>
    <name evidence="1" type="ORF">LLUT_LOCUS19544</name>
</gene>
<reference evidence="1 2" key="1">
    <citation type="submission" date="2024-03" db="EMBL/GenBank/DDBJ databases">
        <authorList>
            <person name="Martinez-Hernandez J."/>
        </authorList>
    </citation>
    <scope>NUCLEOTIDE SEQUENCE [LARGE SCALE GENOMIC DNA]</scope>
</reference>
<proteinExistence type="predicted"/>
<keyword evidence="2" id="KW-1185">Reference proteome</keyword>
<protein>
    <submittedName>
        <fullName evidence="1">Uncharacterized protein</fullName>
    </submittedName>
</protein>
<accession>A0AAV1X9Q6</accession>
<evidence type="ECO:0000313" key="1">
    <source>
        <dbReference type="EMBL" id="CAL0318484.1"/>
    </source>
</evidence>
<dbReference type="AlphaFoldDB" id="A0AAV1X9Q6"/>
<evidence type="ECO:0000313" key="2">
    <source>
        <dbReference type="Proteomes" id="UP001497480"/>
    </source>
</evidence>
<dbReference type="Proteomes" id="UP001497480">
    <property type="component" value="Unassembled WGS sequence"/>
</dbReference>
<comment type="caution">
    <text evidence="1">The sequence shown here is derived from an EMBL/GenBank/DDBJ whole genome shotgun (WGS) entry which is preliminary data.</text>
</comment>
<sequence>MIYDLKGIIRESLSYLHASIDCVLLSVLQHQCRGIGCNFSGGSVFSIQKELLSIGRSKSQKALGLDHHHNPKCSLVFFRNLLLNNNANSSFSLADFNLRVLLHYGVPSNPTSIGSGKTDIH</sequence>
<name>A0AAV1X9Q6_LUPLU</name>
<dbReference type="EMBL" id="CAXHTB010000013">
    <property type="protein sequence ID" value="CAL0318484.1"/>
    <property type="molecule type" value="Genomic_DNA"/>
</dbReference>
<organism evidence="1 2">
    <name type="scientific">Lupinus luteus</name>
    <name type="common">European yellow lupine</name>
    <dbReference type="NCBI Taxonomy" id="3873"/>
    <lineage>
        <taxon>Eukaryota</taxon>
        <taxon>Viridiplantae</taxon>
        <taxon>Streptophyta</taxon>
        <taxon>Embryophyta</taxon>
        <taxon>Tracheophyta</taxon>
        <taxon>Spermatophyta</taxon>
        <taxon>Magnoliopsida</taxon>
        <taxon>eudicotyledons</taxon>
        <taxon>Gunneridae</taxon>
        <taxon>Pentapetalae</taxon>
        <taxon>rosids</taxon>
        <taxon>fabids</taxon>
        <taxon>Fabales</taxon>
        <taxon>Fabaceae</taxon>
        <taxon>Papilionoideae</taxon>
        <taxon>50 kb inversion clade</taxon>
        <taxon>genistoids sensu lato</taxon>
        <taxon>core genistoids</taxon>
        <taxon>Genisteae</taxon>
        <taxon>Lupinus</taxon>
    </lineage>
</organism>